<evidence type="ECO:0000313" key="4">
    <source>
        <dbReference type="Proteomes" id="UP000317429"/>
    </source>
</evidence>
<keyword evidence="1" id="KW-1133">Transmembrane helix</keyword>
<organism evidence="3 4">
    <name type="scientific">Pirellulimonas nuda</name>
    <dbReference type="NCBI Taxonomy" id="2528009"/>
    <lineage>
        <taxon>Bacteria</taxon>
        <taxon>Pseudomonadati</taxon>
        <taxon>Planctomycetota</taxon>
        <taxon>Planctomycetia</taxon>
        <taxon>Pirellulales</taxon>
        <taxon>Lacipirellulaceae</taxon>
        <taxon>Pirellulimonas</taxon>
    </lineage>
</organism>
<keyword evidence="1" id="KW-0812">Transmembrane</keyword>
<proteinExistence type="predicted"/>
<sequence>MRFSRLPIVRRFGVPYEPKPEARPFLDRTQAQQQEGVEVKVAVLSSRESDRFFGVPLGKHGIQPVWLEIANGSAGPLFFDRVQLDPNYYPPLEAAIISHFAIARRLAGFGAMAWFFFPLLFLLPLKVLGARRANRRMDAYFREHAFPLGAVAAGSRVSGFMFTSVDDGTKIVRVRLHATEKTRDFVFSAPVPGLVIDYRHRPFEGLFDDASLVDCDATTLRDHLRGQPRATSNRLATREGDPANLVVIGEFEVLRVAFGERWDETETINLATCWKTAKAFLLGSHYRYSPVSPLFLFGRSQDFALQRARRTINERLHLRLWLTPLRFGGKPVWVGQVSRDIGVRFTHRTWNLTTHRIDPDIDDARDYVIEDLMGTGHLDSMGYVDGVGETSAENPRRNLTGDPYETDGCRAVLILSPTPTTAKFLGWLSPAGAIEAPPAS</sequence>
<accession>A0A518D8L0</accession>
<dbReference type="Pfam" id="PF14067">
    <property type="entry name" value="LssY_C"/>
    <property type="match status" value="1"/>
</dbReference>
<keyword evidence="4" id="KW-1185">Reference proteome</keyword>
<feature type="domain" description="LssY-like C-terminal" evidence="2">
    <location>
        <begin position="233"/>
        <end position="409"/>
    </location>
</feature>
<keyword evidence="1" id="KW-0472">Membrane</keyword>
<dbReference type="OrthoDB" id="3725455at2"/>
<evidence type="ECO:0000256" key="1">
    <source>
        <dbReference type="SAM" id="Phobius"/>
    </source>
</evidence>
<dbReference type="AlphaFoldDB" id="A0A518D8L0"/>
<dbReference type="EMBL" id="CP036291">
    <property type="protein sequence ID" value="QDU87794.1"/>
    <property type="molecule type" value="Genomic_DNA"/>
</dbReference>
<protein>
    <recommendedName>
        <fullName evidence="2">LssY-like C-terminal domain-containing protein</fullName>
    </recommendedName>
</protein>
<feature type="transmembrane region" description="Helical" evidence="1">
    <location>
        <begin position="106"/>
        <end position="125"/>
    </location>
</feature>
<dbReference type="InterPro" id="IPR025902">
    <property type="entry name" value="LssY-like-C_dom"/>
</dbReference>
<dbReference type="Proteomes" id="UP000317429">
    <property type="component" value="Chromosome"/>
</dbReference>
<reference evidence="3 4" key="1">
    <citation type="submission" date="2019-02" db="EMBL/GenBank/DDBJ databases">
        <title>Deep-cultivation of Planctomycetes and their phenomic and genomic characterization uncovers novel biology.</title>
        <authorList>
            <person name="Wiegand S."/>
            <person name="Jogler M."/>
            <person name="Boedeker C."/>
            <person name="Pinto D."/>
            <person name="Vollmers J."/>
            <person name="Rivas-Marin E."/>
            <person name="Kohn T."/>
            <person name="Peeters S.H."/>
            <person name="Heuer A."/>
            <person name="Rast P."/>
            <person name="Oberbeckmann S."/>
            <person name="Bunk B."/>
            <person name="Jeske O."/>
            <person name="Meyerdierks A."/>
            <person name="Storesund J.E."/>
            <person name="Kallscheuer N."/>
            <person name="Luecker S."/>
            <person name="Lage O.M."/>
            <person name="Pohl T."/>
            <person name="Merkel B.J."/>
            <person name="Hornburger P."/>
            <person name="Mueller R.-W."/>
            <person name="Bruemmer F."/>
            <person name="Labrenz M."/>
            <person name="Spormann A.M."/>
            <person name="Op den Camp H."/>
            <person name="Overmann J."/>
            <person name="Amann R."/>
            <person name="Jetten M.S.M."/>
            <person name="Mascher T."/>
            <person name="Medema M.H."/>
            <person name="Devos D.P."/>
            <person name="Kaster A.-K."/>
            <person name="Ovreas L."/>
            <person name="Rohde M."/>
            <person name="Galperin M.Y."/>
            <person name="Jogler C."/>
        </authorList>
    </citation>
    <scope>NUCLEOTIDE SEQUENCE [LARGE SCALE GENOMIC DNA]</scope>
    <source>
        <strain evidence="3 4">Pla175</strain>
    </source>
</reference>
<evidence type="ECO:0000259" key="2">
    <source>
        <dbReference type="Pfam" id="PF14067"/>
    </source>
</evidence>
<name>A0A518D8L0_9BACT</name>
<dbReference type="RefSeq" id="WP_145282018.1">
    <property type="nucleotide sequence ID" value="NZ_CP036291.1"/>
</dbReference>
<evidence type="ECO:0000313" key="3">
    <source>
        <dbReference type="EMBL" id="QDU87794.1"/>
    </source>
</evidence>
<gene>
    <name evidence="3" type="ORF">Pla175_11610</name>
</gene>
<dbReference type="KEGG" id="pnd:Pla175_11610"/>